<keyword evidence="3" id="KW-1185">Reference proteome</keyword>
<proteinExistence type="predicted"/>
<feature type="transmembrane region" description="Helical" evidence="1">
    <location>
        <begin position="6"/>
        <end position="29"/>
    </location>
</feature>
<evidence type="ECO:0000313" key="3">
    <source>
        <dbReference type="Proteomes" id="UP000823486"/>
    </source>
</evidence>
<sequence>MDLPMIHMYFVFFLITSAIICTVIGSFITRLTWSPFTGFISLLSTGLILLLLILSWYKEKIAETYIGTIPYLINVLSVVIIFLIYLAAAGLFFRKISMNLKDS</sequence>
<dbReference type="RefSeq" id="WP_204538911.1">
    <property type="nucleotide sequence ID" value="NZ_JAFBFI010000002.1"/>
</dbReference>
<dbReference type="EMBL" id="JAFBFI010000002">
    <property type="protein sequence ID" value="MBM7691429.1"/>
    <property type="molecule type" value="Genomic_DNA"/>
</dbReference>
<keyword evidence="1" id="KW-0472">Membrane</keyword>
<feature type="transmembrane region" description="Helical" evidence="1">
    <location>
        <begin position="69"/>
        <end position="93"/>
    </location>
</feature>
<keyword evidence="1" id="KW-1133">Transmembrane helix</keyword>
<keyword evidence="1" id="KW-0812">Transmembrane</keyword>
<accession>A0ABS2QFF0</accession>
<evidence type="ECO:0000256" key="1">
    <source>
        <dbReference type="SAM" id="Phobius"/>
    </source>
</evidence>
<protein>
    <submittedName>
        <fullName evidence="2">Membrane protein</fullName>
    </submittedName>
</protein>
<feature type="transmembrane region" description="Helical" evidence="1">
    <location>
        <begin position="36"/>
        <end position="57"/>
    </location>
</feature>
<evidence type="ECO:0000313" key="2">
    <source>
        <dbReference type="EMBL" id="MBM7691429.1"/>
    </source>
</evidence>
<name>A0ABS2QFF0_9BACI</name>
<dbReference type="Proteomes" id="UP000823486">
    <property type="component" value="Unassembled WGS sequence"/>
</dbReference>
<organism evidence="2 3">
    <name type="scientific">Peribacillus deserti</name>
    <dbReference type="NCBI Taxonomy" id="673318"/>
    <lineage>
        <taxon>Bacteria</taxon>
        <taxon>Bacillati</taxon>
        <taxon>Bacillota</taxon>
        <taxon>Bacilli</taxon>
        <taxon>Bacillales</taxon>
        <taxon>Bacillaceae</taxon>
        <taxon>Peribacillus</taxon>
    </lineage>
</organism>
<gene>
    <name evidence="2" type="ORF">JOC77_000834</name>
</gene>
<comment type="caution">
    <text evidence="2">The sequence shown here is derived from an EMBL/GenBank/DDBJ whole genome shotgun (WGS) entry which is preliminary data.</text>
</comment>
<reference evidence="2 3" key="1">
    <citation type="submission" date="2021-01" db="EMBL/GenBank/DDBJ databases">
        <title>Genomic Encyclopedia of Type Strains, Phase IV (KMG-IV): sequencing the most valuable type-strain genomes for metagenomic binning, comparative biology and taxonomic classification.</title>
        <authorList>
            <person name="Goeker M."/>
        </authorList>
    </citation>
    <scope>NUCLEOTIDE SEQUENCE [LARGE SCALE GENOMIC DNA]</scope>
    <source>
        <strain evidence="2 3">DSM 105482</strain>
    </source>
</reference>